<dbReference type="InterPro" id="IPR026749">
    <property type="entry name" value="Tmem135"/>
</dbReference>
<dbReference type="PANTHER" id="PTHR12459:SF6">
    <property type="entry name" value="GB|AAD46013.1"/>
    <property type="match status" value="1"/>
</dbReference>
<dbReference type="Proteomes" id="UP000696485">
    <property type="component" value="Unassembled WGS sequence"/>
</dbReference>
<accession>A0A9P5VIJ4</accession>
<dbReference type="PANTHER" id="PTHR12459">
    <property type="entry name" value="TRANSMEMBRANE PROTEIN 135-RELATED"/>
    <property type="match status" value="1"/>
</dbReference>
<evidence type="ECO:0000256" key="1">
    <source>
        <dbReference type="SAM" id="MobiDB-lite"/>
    </source>
</evidence>
<organism evidence="2 3">
    <name type="scientific">Podila minutissima</name>
    <dbReference type="NCBI Taxonomy" id="64525"/>
    <lineage>
        <taxon>Eukaryota</taxon>
        <taxon>Fungi</taxon>
        <taxon>Fungi incertae sedis</taxon>
        <taxon>Mucoromycota</taxon>
        <taxon>Mortierellomycotina</taxon>
        <taxon>Mortierellomycetes</taxon>
        <taxon>Mortierellales</taxon>
        <taxon>Mortierellaceae</taxon>
        <taxon>Podila</taxon>
    </lineage>
</organism>
<gene>
    <name evidence="2" type="ORF">BG006_010445</name>
</gene>
<name>A0A9P5VIJ4_9FUNG</name>
<feature type="compositionally biased region" description="Polar residues" evidence="1">
    <location>
        <begin position="54"/>
        <end position="63"/>
    </location>
</feature>
<evidence type="ECO:0008006" key="4">
    <source>
        <dbReference type="Google" id="ProtNLM"/>
    </source>
</evidence>
<dbReference type="AlphaFoldDB" id="A0A9P5VIJ4"/>
<reference evidence="2" key="1">
    <citation type="journal article" date="2020" name="Fungal Divers.">
        <title>Resolving the Mortierellaceae phylogeny through synthesis of multi-gene phylogenetics and phylogenomics.</title>
        <authorList>
            <person name="Vandepol N."/>
            <person name="Liber J."/>
            <person name="Desiro A."/>
            <person name="Na H."/>
            <person name="Kennedy M."/>
            <person name="Barry K."/>
            <person name="Grigoriev I.V."/>
            <person name="Miller A.N."/>
            <person name="O'Donnell K."/>
            <person name="Stajich J.E."/>
            <person name="Bonito G."/>
        </authorList>
    </citation>
    <scope>NUCLEOTIDE SEQUENCE</scope>
    <source>
        <strain evidence="2">NVP1</strain>
    </source>
</reference>
<dbReference type="Pfam" id="PF02466">
    <property type="entry name" value="Tim17"/>
    <property type="match status" value="1"/>
</dbReference>
<comment type="caution">
    <text evidence="2">The sequence shown here is derived from an EMBL/GenBank/DDBJ whole genome shotgun (WGS) entry which is preliminary data.</text>
</comment>
<keyword evidence="3" id="KW-1185">Reference proteome</keyword>
<feature type="compositionally biased region" description="Basic and acidic residues" evidence="1">
    <location>
        <begin position="66"/>
        <end position="78"/>
    </location>
</feature>
<dbReference type="EMBL" id="JAAAUY010000826">
    <property type="protein sequence ID" value="KAF9326093.1"/>
    <property type="molecule type" value="Genomic_DNA"/>
</dbReference>
<evidence type="ECO:0000313" key="2">
    <source>
        <dbReference type="EMBL" id="KAF9326093.1"/>
    </source>
</evidence>
<evidence type="ECO:0000313" key="3">
    <source>
        <dbReference type="Proteomes" id="UP000696485"/>
    </source>
</evidence>
<feature type="region of interest" description="Disordered" evidence="1">
    <location>
        <begin position="1"/>
        <end position="99"/>
    </location>
</feature>
<proteinExistence type="predicted"/>
<sequence length="532" mass="59186">MAEHNDDTSALGSSYITIEHTPPPSHSSSTVSISDLNIPLMTKSSSHAKKPVVSQPSSPTSRANKSRKDYKKEIENDKASWPNGKRPRGYRTSEGKELAEKSKNYKSGVSIPHLSAPCNTYQGVLTHALLGAIRSGGVSYGLKALVNLCLGMLKLMKGKATFGHIFKDAFLGADAIRFGSFFGMFSFLWKFVNNGLKLHRGKDDRLNGAIAGAIAGLALLIESHERRVSFAQQMLIRSMQGVYNAGKHRGLFSFRHGDAALFAIACGQVMYAYTMQPDSIPPEYLKFMLNTARVPAEALAFNRARVRGFPVDVSQVQALVKRFKGTPKSIETAAALTEYTNIIPCAVLHPAFDSCKVNNAERFVQVTKNILPVYATLNFVPLLILRMKRLLADPVNILSKTSFNTLRSSVFLAVFVVLYQSQICGHRNLLKSGWVQGNNKYLYWLFGVTCSGAAIMVEQESRRAELAMYVLPKAAESLYKILYQKNWIKAVKHWEVMVFSFAMSLIMSFYQQEEQVLSPFVTKLIYHILGRN</sequence>
<protein>
    <recommendedName>
        <fullName evidence="4">Transmembrane protein 135 N-terminal domain-containing protein</fullName>
    </recommendedName>
</protein>